<reference evidence="1" key="2">
    <citation type="submission" date="2020-09" db="EMBL/GenBank/DDBJ databases">
        <authorList>
            <person name="Sun Q."/>
            <person name="Zhou Y."/>
        </authorList>
    </citation>
    <scope>NUCLEOTIDE SEQUENCE</scope>
    <source>
        <strain evidence="1">CGMCC 4.3508</strain>
    </source>
</reference>
<organism evidence="1 2">
    <name type="scientific">Nocardia jinanensis</name>
    <dbReference type="NCBI Taxonomy" id="382504"/>
    <lineage>
        <taxon>Bacteria</taxon>
        <taxon>Bacillati</taxon>
        <taxon>Actinomycetota</taxon>
        <taxon>Actinomycetes</taxon>
        <taxon>Mycobacteriales</taxon>
        <taxon>Nocardiaceae</taxon>
        <taxon>Nocardia</taxon>
    </lineage>
</organism>
<name>A0A917VNI3_9NOCA</name>
<keyword evidence="2" id="KW-1185">Reference proteome</keyword>
<evidence type="ECO:0000313" key="1">
    <source>
        <dbReference type="EMBL" id="GGK98766.1"/>
    </source>
</evidence>
<dbReference type="EMBL" id="BMMH01000002">
    <property type="protein sequence ID" value="GGK98766.1"/>
    <property type="molecule type" value="Genomic_DNA"/>
</dbReference>
<accession>A0A917VNI3</accession>
<gene>
    <name evidence="1" type="ORF">GCM10011588_11650</name>
</gene>
<dbReference type="RefSeq" id="WP_062997130.1">
    <property type="nucleotide sequence ID" value="NZ_BMMH01000002.1"/>
</dbReference>
<dbReference type="Proteomes" id="UP000638263">
    <property type="component" value="Unassembled WGS sequence"/>
</dbReference>
<evidence type="ECO:0008006" key="3">
    <source>
        <dbReference type="Google" id="ProtNLM"/>
    </source>
</evidence>
<evidence type="ECO:0000313" key="2">
    <source>
        <dbReference type="Proteomes" id="UP000638263"/>
    </source>
</evidence>
<comment type="caution">
    <text evidence="1">The sequence shown here is derived from an EMBL/GenBank/DDBJ whole genome shotgun (WGS) entry which is preliminary data.</text>
</comment>
<sequence>MKGNYLRPSIVAAGMDPDALGGPGAGTGSLEFLNSGEAKAWRDIWGAGHGIGAVTEVGPTAAIVDRLGAEYDRARHRLAALS</sequence>
<reference evidence="1" key="1">
    <citation type="journal article" date="2014" name="Int. J. Syst. Evol. Microbiol.">
        <title>Complete genome sequence of Corynebacterium casei LMG S-19264T (=DSM 44701T), isolated from a smear-ripened cheese.</title>
        <authorList>
            <consortium name="US DOE Joint Genome Institute (JGI-PGF)"/>
            <person name="Walter F."/>
            <person name="Albersmeier A."/>
            <person name="Kalinowski J."/>
            <person name="Ruckert C."/>
        </authorList>
    </citation>
    <scope>NUCLEOTIDE SEQUENCE</scope>
    <source>
        <strain evidence="1">CGMCC 4.3508</strain>
    </source>
</reference>
<protein>
    <recommendedName>
        <fullName evidence="3">Nitronate monooxygenase</fullName>
    </recommendedName>
</protein>
<dbReference type="AlphaFoldDB" id="A0A917VNI3"/>
<proteinExistence type="predicted"/>